<protein>
    <submittedName>
        <fullName evidence="1">Uncharacterized protein</fullName>
    </submittedName>
</protein>
<gene>
    <name evidence="1" type="ORF">PYW08_007605</name>
</gene>
<evidence type="ECO:0000313" key="1">
    <source>
        <dbReference type="EMBL" id="KAJ8713985.1"/>
    </source>
</evidence>
<accession>A0ACC2QDB5</accession>
<reference evidence="1" key="1">
    <citation type="submission" date="2023-03" db="EMBL/GenBank/DDBJ databases">
        <title>Chromosome-level genomes of two armyworms, Mythimna separata and Mythimna loreyi, provide insights into the biosynthesis and reception of sex pheromones.</title>
        <authorList>
            <person name="Zhao H."/>
        </authorList>
    </citation>
    <scope>NUCLEOTIDE SEQUENCE</scope>
    <source>
        <strain evidence="1">BeijingLab</strain>
    </source>
</reference>
<comment type="caution">
    <text evidence="1">The sequence shown here is derived from an EMBL/GenBank/DDBJ whole genome shotgun (WGS) entry which is preliminary data.</text>
</comment>
<name>A0ACC2QDB5_9NEOP</name>
<keyword evidence="2" id="KW-1185">Reference proteome</keyword>
<proteinExistence type="predicted"/>
<organism evidence="1 2">
    <name type="scientific">Mythimna loreyi</name>
    <dbReference type="NCBI Taxonomy" id="667449"/>
    <lineage>
        <taxon>Eukaryota</taxon>
        <taxon>Metazoa</taxon>
        <taxon>Ecdysozoa</taxon>
        <taxon>Arthropoda</taxon>
        <taxon>Hexapoda</taxon>
        <taxon>Insecta</taxon>
        <taxon>Pterygota</taxon>
        <taxon>Neoptera</taxon>
        <taxon>Endopterygota</taxon>
        <taxon>Lepidoptera</taxon>
        <taxon>Glossata</taxon>
        <taxon>Ditrysia</taxon>
        <taxon>Noctuoidea</taxon>
        <taxon>Noctuidae</taxon>
        <taxon>Noctuinae</taxon>
        <taxon>Hadenini</taxon>
        <taxon>Mythimna</taxon>
    </lineage>
</organism>
<dbReference type="EMBL" id="CM056796">
    <property type="protein sequence ID" value="KAJ8713985.1"/>
    <property type="molecule type" value="Genomic_DNA"/>
</dbReference>
<evidence type="ECO:0000313" key="2">
    <source>
        <dbReference type="Proteomes" id="UP001231649"/>
    </source>
</evidence>
<sequence length="473" mass="54558">MTRIALFNIITDVSLQPSNTTCQNSQFLVIIVTSYVEHVELRNAHRTTYPAEILSKANTTRVFLLAQIPDDEDLSITQSTINEESETFGDILQGTFDDTYRNLTLKHLMGLKWASTTCPNASYILKVDDDSVYILETIHVLLRSFNYTSTLLMGYINNFTVPIRDSDSKWRVTWKEYPNLEYPHFLSGWYYITTPQVAAALCDEAVYHRYFWIDDIFVTGMVRESLDVSLQPSNTTCQNSQFLVIIVTSYVEHVELRNAHRTTYPAETLSKSNTTRVFLLAQIPDDEDLNITQSAINEESETFGDILQGTFDDTYRNLTLKHLMGLKWASTTCPNASYILKVDDDSVYILGTTHDLLRSSNYTSTLLMGYINNHTVPIRDSDNKWRVTWKEYPSLKYPHFLSGWYYITTPRVAAALCDEAVYHRYFWIDDIFVTGMVRESLGINLTELPNEFGPYIYMDCVYVIEQNYFDCKA</sequence>
<dbReference type="Proteomes" id="UP001231649">
    <property type="component" value="Chromosome 20"/>
</dbReference>